<keyword evidence="6" id="KW-1185">Reference proteome</keyword>
<dbReference type="Gene3D" id="3.40.30.120">
    <property type="match status" value="1"/>
</dbReference>
<dbReference type="GO" id="GO:0016709">
    <property type="term" value="F:oxidoreductase activity, acting on paired donors, with incorporation or reduction of molecular oxygen, NAD(P)H as one donor, and incorporation of one atom of oxygen"/>
    <property type="evidence" value="ECO:0007669"/>
    <property type="project" value="UniProtKB-ARBA"/>
</dbReference>
<comment type="caution">
    <text evidence="5">The sequence shown here is derived from an EMBL/GenBank/DDBJ whole genome shotgun (WGS) entry which is preliminary data.</text>
</comment>
<dbReference type="PANTHER" id="PTHR43004:SF19">
    <property type="entry name" value="BINDING MONOOXYGENASE, PUTATIVE (JCVI)-RELATED"/>
    <property type="match status" value="1"/>
</dbReference>
<comment type="cofactor">
    <cofactor evidence="1">
        <name>FAD</name>
        <dbReference type="ChEBI" id="CHEBI:57692"/>
    </cofactor>
</comment>
<dbReference type="Pfam" id="PF01494">
    <property type="entry name" value="FAD_binding_3"/>
    <property type="match status" value="1"/>
</dbReference>
<keyword evidence="3" id="KW-0274">FAD</keyword>
<evidence type="ECO:0000256" key="2">
    <source>
        <dbReference type="ARBA" id="ARBA00022630"/>
    </source>
</evidence>
<reference evidence="5" key="1">
    <citation type="journal article" date="2014" name="Int. J. Syst. Evol. Microbiol.">
        <title>Complete genome sequence of Corynebacterium casei LMG S-19264T (=DSM 44701T), isolated from a smear-ripened cheese.</title>
        <authorList>
            <consortium name="US DOE Joint Genome Institute (JGI-PGF)"/>
            <person name="Walter F."/>
            <person name="Albersmeier A."/>
            <person name="Kalinowski J."/>
            <person name="Ruckert C."/>
        </authorList>
    </citation>
    <scope>NUCLEOTIDE SEQUENCE</scope>
    <source>
        <strain evidence="5">JCM 5069</strain>
    </source>
</reference>
<evidence type="ECO:0000256" key="3">
    <source>
        <dbReference type="ARBA" id="ARBA00022827"/>
    </source>
</evidence>
<protein>
    <submittedName>
        <fullName evidence="5">Oxygenase</fullName>
    </submittedName>
</protein>
<evidence type="ECO:0000256" key="1">
    <source>
        <dbReference type="ARBA" id="ARBA00001974"/>
    </source>
</evidence>
<name>A0A919GPI4_9ACTN</name>
<dbReference type="AlphaFoldDB" id="A0A919GPI4"/>
<reference evidence="5" key="2">
    <citation type="submission" date="2020-09" db="EMBL/GenBank/DDBJ databases">
        <authorList>
            <person name="Sun Q."/>
            <person name="Ohkuma M."/>
        </authorList>
    </citation>
    <scope>NUCLEOTIDE SEQUENCE</scope>
    <source>
        <strain evidence="5">JCM 5069</strain>
    </source>
</reference>
<dbReference type="GO" id="GO:0071949">
    <property type="term" value="F:FAD binding"/>
    <property type="evidence" value="ECO:0007669"/>
    <property type="project" value="InterPro"/>
</dbReference>
<accession>A0A919GPI4</accession>
<feature type="domain" description="FAD-binding" evidence="4">
    <location>
        <begin position="4"/>
        <end position="335"/>
    </location>
</feature>
<evidence type="ECO:0000313" key="5">
    <source>
        <dbReference type="EMBL" id="GHH88403.1"/>
    </source>
</evidence>
<dbReference type="Pfam" id="PF21274">
    <property type="entry name" value="Rng_hyd_C"/>
    <property type="match status" value="1"/>
</dbReference>
<dbReference type="RefSeq" id="WP_189938812.1">
    <property type="nucleotide sequence ID" value="NZ_BNCD01000036.1"/>
</dbReference>
<dbReference type="Proteomes" id="UP000603708">
    <property type="component" value="Unassembled WGS sequence"/>
</dbReference>
<keyword evidence="2" id="KW-0285">Flavoprotein</keyword>
<gene>
    <name evidence="5" type="ORF">GCM10018793_67940</name>
</gene>
<dbReference type="PRINTS" id="PR00420">
    <property type="entry name" value="RNGMNOXGNASE"/>
</dbReference>
<dbReference type="InterPro" id="IPR050641">
    <property type="entry name" value="RIFMO-like"/>
</dbReference>
<dbReference type="Gene3D" id="3.50.50.60">
    <property type="entry name" value="FAD/NAD(P)-binding domain"/>
    <property type="match status" value="2"/>
</dbReference>
<evidence type="ECO:0000259" key="4">
    <source>
        <dbReference type="Pfam" id="PF01494"/>
    </source>
</evidence>
<dbReference type="SUPFAM" id="SSF51905">
    <property type="entry name" value="FAD/NAD(P)-binding domain"/>
    <property type="match status" value="1"/>
</dbReference>
<evidence type="ECO:0000313" key="6">
    <source>
        <dbReference type="Proteomes" id="UP000603708"/>
    </source>
</evidence>
<dbReference type="InterPro" id="IPR002938">
    <property type="entry name" value="FAD-bd"/>
</dbReference>
<dbReference type="InterPro" id="IPR036188">
    <property type="entry name" value="FAD/NAD-bd_sf"/>
</dbReference>
<sequence length="509" mass="53531">MTEPVLIAGGGPVGMMLACELGLAGVPVLVLERLAAPNERSRGMAVNSAVVELLAQRGLMESLAGDGFEFPRAHFAHIFLDPERLGTRHPYTFAVPHSKVELRLAQRAEALGVTIRRDAELVSLDQDARGVTAVVRAADGTEERVGGSYLVGCDGGDSAVRRLAGIGFPGVDSAFHGITGDIAVEGGDKLFELLGFHQHDAGFFTVAPAGPDLLRVTTGEFDREVAPDTPLTRDDLYAALERITGIGLDTGTARWLAHWYAPTRQAERYRAGRVLVAGDAAHVHFPLGGQALSTGLEDAVNLGWKLAAEVRGRAPEGLLDTYHAERHPVGARACRTTRAQMALMHPMDRVGPLRDVFTELVRLDEVNAYLVEMAGGLDVRYPFACPDGAAGAEPHPLLGTRLPDAPLVTGDGATSVYRLLHSGRGVLLDLSGAGAPPAPSGPGVRRRAEAAAGWSDRVAVAVAEPTDEIGAAALLLRPDGRVAWAVADAAADASPATALRTWFGAPTAS</sequence>
<dbReference type="EMBL" id="BNCD01000036">
    <property type="protein sequence ID" value="GHH88403.1"/>
    <property type="molecule type" value="Genomic_DNA"/>
</dbReference>
<organism evidence="5 6">
    <name type="scientific">Streptomyces sulfonofaciens</name>
    <dbReference type="NCBI Taxonomy" id="68272"/>
    <lineage>
        <taxon>Bacteria</taxon>
        <taxon>Bacillati</taxon>
        <taxon>Actinomycetota</taxon>
        <taxon>Actinomycetes</taxon>
        <taxon>Kitasatosporales</taxon>
        <taxon>Streptomycetaceae</taxon>
        <taxon>Streptomyces</taxon>
    </lineage>
</organism>
<proteinExistence type="predicted"/>
<dbReference type="PANTHER" id="PTHR43004">
    <property type="entry name" value="TRK SYSTEM POTASSIUM UPTAKE PROTEIN"/>
    <property type="match status" value="1"/>
</dbReference>